<evidence type="ECO:0000256" key="3">
    <source>
        <dbReference type="ARBA" id="ARBA00022603"/>
    </source>
</evidence>
<accession>A0A9W9YS49</accession>
<comment type="function">
    <text evidence="7">Arginine methyltransferase involved in the assembly or stability of mitochondrial NADH:ubiquinone oxidoreductase complex (complex I).</text>
</comment>
<keyword evidence="3 7" id="KW-0489">Methyltransferase</keyword>
<dbReference type="InterPro" id="IPR038375">
    <property type="entry name" value="NDUFAF7_sf"/>
</dbReference>
<protein>
    <recommendedName>
        <fullName evidence="7">Protein arginine methyltransferase NDUFAF7</fullName>
        <ecNumber evidence="7">2.1.1.320</ecNumber>
    </recommendedName>
</protein>
<dbReference type="Proteomes" id="UP001163046">
    <property type="component" value="Unassembled WGS sequence"/>
</dbReference>
<dbReference type="SUPFAM" id="SSF53335">
    <property type="entry name" value="S-adenosyl-L-methionine-dependent methyltransferases"/>
    <property type="match status" value="1"/>
</dbReference>
<dbReference type="Gene3D" id="3.40.50.12710">
    <property type="match status" value="1"/>
</dbReference>
<keyword evidence="5 7" id="KW-0496">Mitochondrion</keyword>
<evidence type="ECO:0000256" key="5">
    <source>
        <dbReference type="ARBA" id="ARBA00023128"/>
    </source>
</evidence>
<gene>
    <name evidence="9" type="primary">NDUFAF7_1</name>
    <name evidence="9" type="ORF">OS493_005390</name>
</gene>
<dbReference type="GO" id="GO:0032259">
    <property type="term" value="P:methylation"/>
    <property type="evidence" value="ECO:0007669"/>
    <property type="project" value="UniProtKB-KW"/>
</dbReference>
<dbReference type="InterPro" id="IPR029063">
    <property type="entry name" value="SAM-dependent_MTases_sf"/>
</dbReference>
<feature type="compositionally biased region" description="Basic and acidic residues" evidence="8">
    <location>
        <begin position="26"/>
        <end position="45"/>
    </location>
</feature>
<evidence type="ECO:0000256" key="7">
    <source>
        <dbReference type="RuleBase" id="RU364114"/>
    </source>
</evidence>
<sequence>MPQCNFSRNGATKLREKKGAKTLCDVSRDSRRERASSHRGQDGRPHSVGLADKTKTLYLLQIYLSSWVWVESTFVLPSSPGNVTLQKHLTSRIKASGPLTVAAFMQEVLTNPMSGYYMNSDVFGQAGDFITSPEISQVFGELVGVWFVNQWITTGKNNVQLVELGPGRGTLASDMLRVFSKFPELHSKVSLHLVEVSPALSEIQEKMLTGRLLNNQQDQEQRQDDTTDEQSWSNEVQTMNYLVY</sequence>
<dbReference type="EMBL" id="MU827303">
    <property type="protein sequence ID" value="KAJ7365287.1"/>
    <property type="molecule type" value="Genomic_DNA"/>
</dbReference>
<evidence type="ECO:0000256" key="8">
    <source>
        <dbReference type="SAM" id="MobiDB-lite"/>
    </source>
</evidence>
<evidence type="ECO:0000256" key="1">
    <source>
        <dbReference type="ARBA" id="ARBA00004173"/>
    </source>
</evidence>
<comment type="catalytic activity">
    <reaction evidence="6 7">
        <text>L-arginyl-[protein] + 2 S-adenosyl-L-methionine = N(omega),N(omega)'-dimethyl-L-arginyl-[protein] + 2 S-adenosyl-L-homocysteine + 2 H(+)</text>
        <dbReference type="Rhea" id="RHEA:48108"/>
        <dbReference type="Rhea" id="RHEA-COMP:10532"/>
        <dbReference type="Rhea" id="RHEA-COMP:11992"/>
        <dbReference type="ChEBI" id="CHEBI:15378"/>
        <dbReference type="ChEBI" id="CHEBI:29965"/>
        <dbReference type="ChEBI" id="CHEBI:57856"/>
        <dbReference type="ChEBI" id="CHEBI:59789"/>
        <dbReference type="ChEBI" id="CHEBI:88221"/>
        <dbReference type="EC" id="2.1.1.320"/>
    </reaction>
</comment>
<dbReference type="OrthoDB" id="438553at2759"/>
<comment type="caution">
    <text evidence="9">The sequence shown here is derived from an EMBL/GenBank/DDBJ whole genome shotgun (WGS) entry which is preliminary data.</text>
</comment>
<name>A0A9W9YS49_9CNID</name>
<dbReference type="PANTHER" id="PTHR12049:SF7">
    <property type="entry name" value="PROTEIN ARGININE METHYLTRANSFERASE NDUFAF7, MITOCHONDRIAL"/>
    <property type="match status" value="1"/>
</dbReference>
<comment type="subcellular location">
    <subcellularLocation>
        <location evidence="1 7">Mitochondrion</location>
    </subcellularLocation>
</comment>
<comment type="similarity">
    <text evidence="2 7">Belongs to the NDUFAF7 family.</text>
</comment>
<dbReference type="PANTHER" id="PTHR12049">
    <property type="entry name" value="PROTEIN ARGININE METHYLTRANSFERASE NDUFAF7, MITOCHONDRIAL"/>
    <property type="match status" value="1"/>
</dbReference>
<dbReference type="GO" id="GO:0016787">
    <property type="term" value="F:hydrolase activity"/>
    <property type="evidence" value="ECO:0007669"/>
    <property type="project" value="UniProtKB-KW"/>
</dbReference>
<reference evidence="9" key="1">
    <citation type="submission" date="2023-01" db="EMBL/GenBank/DDBJ databases">
        <title>Genome assembly of the deep-sea coral Lophelia pertusa.</title>
        <authorList>
            <person name="Herrera S."/>
            <person name="Cordes E."/>
        </authorList>
    </citation>
    <scope>NUCLEOTIDE SEQUENCE</scope>
    <source>
        <strain evidence="9">USNM1676648</strain>
        <tissue evidence="9">Polyp</tissue>
    </source>
</reference>
<evidence type="ECO:0000256" key="6">
    <source>
        <dbReference type="ARBA" id="ARBA00048612"/>
    </source>
</evidence>
<dbReference type="GO" id="GO:0032981">
    <property type="term" value="P:mitochondrial respiratory chain complex I assembly"/>
    <property type="evidence" value="ECO:0007669"/>
    <property type="project" value="TreeGrafter"/>
</dbReference>
<dbReference type="GO" id="GO:0005739">
    <property type="term" value="C:mitochondrion"/>
    <property type="evidence" value="ECO:0007669"/>
    <property type="project" value="UniProtKB-SubCell"/>
</dbReference>
<proteinExistence type="inferred from homology"/>
<keyword evidence="4 7" id="KW-0808">Transferase</keyword>
<keyword evidence="9" id="KW-0378">Hydrolase</keyword>
<keyword evidence="10" id="KW-1185">Reference proteome</keyword>
<dbReference type="Pfam" id="PF02636">
    <property type="entry name" value="Methyltransf_28"/>
    <property type="match status" value="1"/>
</dbReference>
<organism evidence="9 10">
    <name type="scientific">Desmophyllum pertusum</name>
    <dbReference type="NCBI Taxonomy" id="174260"/>
    <lineage>
        <taxon>Eukaryota</taxon>
        <taxon>Metazoa</taxon>
        <taxon>Cnidaria</taxon>
        <taxon>Anthozoa</taxon>
        <taxon>Hexacorallia</taxon>
        <taxon>Scleractinia</taxon>
        <taxon>Caryophylliina</taxon>
        <taxon>Caryophylliidae</taxon>
        <taxon>Desmophyllum</taxon>
    </lineage>
</organism>
<evidence type="ECO:0000313" key="9">
    <source>
        <dbReference type="EMBL" id="KAJ7365287.1"/>
    </source>
</evidence>
<feature type="region of interest" description="Disordered" evidence="8">
    <location>
        <begin position="23"/>
        <end position="48"/>
    </location>
</feature>
<dbReference type="AlphaFoldDB" id="A0A9W9YS49"/>
<dbReference type="EC" id="2.1.1.320" evidence="7"/>
<evidence type="ECO:0000313" key="10">
    <source>
        <dbReference type="Proteomes" id="UP001163046"/>
    </source>
</evidence>
<evidence type="ECO:0000256" key="4">
    <source>
        <dbReference type="ARBA" id="ARBA00022679"/>
    </source>
</evidence>
<evidence type="ECO:0000256" key="2">
    <source>
        <dbReference type="ARBA" id="ARBA00005891"/>
    </source>
</evidence>
<dbReference type="GO" id="GO:0035243">
    <property type="term" value="F:protein-arginine omega-N symmetric methyltransferase activity"/>
    <property type="evidence" value="ECO:0007669"/>
    <property type="project" value="UniProtKB-EC"/>
</dbReference>
<dbReference type="InterPro" id="IPR003788">
    <property type="entry name" value="NDUFAF7"/>
</dbReference>